<dbReference type="AlphaFoldDB" id="A0A9J6CX77"/>
<proteinExistence type="predicted"/>
<accession>A0A9J6CX77</accession>
<protein>
    <submittedName>
        <fullName evidence="2">Uncharacterized protein</fullName>
    </submittedName>
</protein>
<keyword evidence="3" id="KW-1185">Reference proteome</keyword>
<dbReference type="EMBL" id="JABSTU010005261">
    <property type="protein sequence ID" value="KAH7948578.1"/>
    <property type="molecule type" value="Genomic_DNA"/>
</dbReference>
<dbReference type="Proteomes" id="UP000821866">
    <property type="component" value="Unassembled WGS sequence"/>
</dbReference>
<keyword evidence="1" id="KW-0472">Membrane</keyword>
<feature type="transmembrane region" description="Helical" evidence="1">
    <location>
        <begin position="31"/>
        <end position="55"/>
    </location>
</feature>
<comment type="caution">
    <text evidence="2">The sequence shown here is derived from an EMBL/GenBank/DDBJ whole genome shotgun (WGS) entry which is preliminary data.</text>
</comment>
<reference evidence="2" key="2">
    <citation type="submission" date="2021-09" db="EMBL/GenBank/DDBJ databases">
        <authorList>
            <person name="Jia N."/>
            <person name="Wang J."/>
            <person name="Shi W."/>
            <person name="Du L."/>
            <person name="Sun Y."/>
            <person name="Zhan W."/>
            <person name="Jiang J."/>
            <person name="Wang Q."/>
            <person name="Zhang B."/>
            <person name="Ji P."/>
            <person name="Sakyi L.B."/>
            <person name="Cui X."/>
            <person name="Yuan T."/>
            <person name="Jiang B."/>
            <person name="Yang W."/>
            <person name="Lam T.T.-Y."/>
            <person name="Chang Q."/>
            <person name="Ding S."/>
            <person name="Wang X."/>
            <person name="Zhu J."/>
            <person name="Ruan X."/>
            <person name="Zhao L."/>
            <person name="Wei J."/>
            <person name="Que T."/>
            <person name="Du C."/>
            <person name="Cheng J."/>
            <person name="Dai P."/>
            <person name="Han X."/>
            <person name="Huang E."/>
            <person name="Gao Y."/>
            <person name="Liu J."/>
            <person name="Shao H."/>
            <person name="Ye R."/>
            <person name="Li L."/>
            <person name="Wei W."/>
            <person name="Wang X."/>
            <person name="Wang C."/>
            <person name="Huo Q."/>
            <person name="Li W."/>
            <person name="Guo W."/>
            <person name="Chen H."/>
            <person name="Chen S."/>
            <person name="Zhou L."/>
            <person name="Zhou L."/>
            <person name="Ni X."/>
            <person name="Tian J."/>
            <person name="Zhou Y."/>
            <person name="Sheng Y."/>
            <person name="Liu T."/>
            <person name="Pan Y."/>
            <person name="Xia L."/>
            <person name="Li J."/>
            <person name="Zhao F."/>
            <person name="Cao W."/>
        </authorList>
    </citation>
    <scope>NUCLEOTIDE SEQUENCE</scope>
    <source>
        <strain evidence="2">Rmic-2018</strain>
        <tissue evidence="2">Larvae</tissue>
    </source>
</reference>
<evidence type="ECO:0000313" key="3">
    <source>
        <dbReference type="Proteomes" id="UP000821866"/>
    </source>
</evidence>
<sequence length="208" mass="23064">MLVCGRVPLSLDHHGGRTHIRWTLTNSRERFVVLTLSALLLYISGCLFGILVSLLSDDPFLHHVRGAWRCVVPKEDIKTCWSGSDARQVTPAAAILPEAESALPVCRLHASLLVHAVLFKVFNECKSCPWIMVTSCVAYGCTNRLKKGSGLAFQLSNRSVPTPSLEISRPRLVLSVLGCATCLELKIFLKTRQPNCSTKTRSFPHKKR</sequence>
<evidence type="ECO:0000256" key="1">
    <source>
        <dbReference type="SAM" id="Phobius"/>
    </source>
</evidence>
<gene>
    <name evidence="2" type="ORF">HPB51_028494</name>
</gene>
<name>A0A9J6CX77_RHIMP</name>
<keyword evidence="1" id="KW-1133">Transmembrane helix</keyword>
<organism evidence="2 3">
    <name type="scientific">Rhipicephalus microplus</name>
    <name type="common">Cattle tick</name>
    <name type="synonym">Boophilus microplus</name>
    <dbReference type="NCBI Taxonomy" id="6941"/>
    <lineage>
        <taxon>Eukaryota</taxon>
        <taxon>Metazoa</taxon>
        <taxon>Ecdysozoa</taxon>
        <taxon>Arthropoda</taxon>
        <taxon>Chelicerata</taxon>
        <taxon>Arachnida</taxon>
        <taxon>Acari</taxon>
        <taxon>Parasitiformes</taxon>
        <taxon>Ixodida</taxon>
        <taxon>Ixodoidea</taxon>
        <taxon>Ixodidae</taxon>
        <taxon>Rhipicephalinae</taxon>
        <taxon>Rhipicephalus</taxon>
        <taxon>Boophilus</taxon>
    </lineage>
</organism>
<reference evidence="2" key="1">
    <citation type="journal article" date="2020" name="Cell">
        <title>Large-Scale Comparative Analyses of Tick Genomes Elucidate Their Genetic Diversity and Vector Capacities.</title>
        <authorList>
            <consortium name="Tick Genome and Microbiome Consortium (TIGMIC)"/>
            <person name="Jia N."/>
            <person name="Wang J."/>
            <person name="Shi W."/>
            <person name="Du L."/>
            <person name="Sun Y."/>
            <person name="Zhan W."/>
            <person name="Jiang J.F."/>
            <person name="Wang Q."/>
            <person name="Zhang B."/>
            <person name="Ji P."/>
            <person name="Bell-Sakyi L."/>
            <person name="Cui X.M."/>
            <person name="Yuan T.T."/>
            <person name="Jiang B.G."/>
            <person name="Yang W.F."/>
            <person name="Lam T.T."/>
            <person name="Chang Q.C."/>
            <person name="Ding S.J."/>
            <person name="Wang X.J."/>
            <person name="Zhu J.G."/>
            <person name="Ruan X.D."/>
            <person name="Zhao L."/>
            <person name="Wei J.T."/>
            <person name="Ye R.Z."/>
            <person name="Que T.C."/>
            <person name="Du C.H."/>
            <person name="Zhou Y.H."/>
            <person name="Cheng J.X."/>
            <person name="Dai P.F."/>
            <person name="Guo W.B."/>
            <person name="Han X.H."/>
            <person name="Huang E.J."/>
            <person name="Li L.F."/>
            <person name="Wei W."/>
            <person name="Gao Y.C."/>
            <person name="Liu J.Z."/>
            <person name="Shao H.Z."/>
            <person name="Wang X."/>
            <person name="Wang C.C."/>
            <person name="Yang T.C."/>
            <person name="Huo Q.B."/>
            <person name="Li W."/>
            <person name="Chen H.Y."/>
            <person name="Chen S.E."/>
            <person name="Zhou L.G."/>
            <person name="Ni X.B."/>
            <person name="Tian J.H."/>
            <person name="Sheng Y."/>
            <person name="Liu T."/>
            <person name="Pan Y.S."/>
            <person name="Xia L.Y."/>
            <person name="Li J."/>
            <person name="Zhao F."/>
            <person name="Cao W.C."/>
        </authorList>
    </citation>
    <scope>NUCLEOTIDE SEQUENCE</scope>
    <source>
        <strain evidence="2">Rmic-2018</strain>
    </source>
</reference>
<keyword evidence="1" id="KW-0812">Transmembrane</keyword>
<evidence type="ECO:0000313" key="2">
    <source>
        <dbReference type="EMBL" id="KAH7948578.1"/>
    </source>
</evidence>